<dbReference type="PANTHER" id="PTHR48046:SF7">
    <property type="entry name" value="UDP-GLYCOSYLTRANSFERASE 72E1"/>
    <property type="match status" value="1"/>
</dbReference>
<keyword evidence="3 4" id="KW-0808">Transferase</keyword>
<sequence>MEVVPTKTHIALLASPGIGHLIPVLELGRRFAVQHHFLVTIFVVTTDASAAQSQLPHYSSYRDLLNIVFLPPVDVSDLATGSMAILSQLVLLMRRAMPHIRAEIAKLKPCPSALIVDLFGTEAFEIANDFSMLKYMFHTTNAWFLALTLYYPHHNETDKHDHVYLHKPLNIPGCTPLEYEGTFDLDTRPDDRVLHEDYAKMGLDMAKVDGILVNTWEGLEPRTLKALRDPNLMGRFSSVPVHPVGPLIRPVQPVENLVCRSKVLDWLDSQPAGSVLYVSFGSGGTLSANQLTELAWGLELSGQRFVWVVRPPVESTAFGSYFRQKERTEDGTPDYLPDGFVSRTREVGLVVEMWAPQTEVLAHESVGAFLSHCGWNSTLESVVNGVPMICWPLYAEQGMNAAMLSGHLGIATRLKEVGPGTVVGREEIEKMIRRLMEKDEEPGKLVRANVLELERQAEAALAKGGSSHGSLERVAKECKTGLTGLRERAYGA</sequence>
<dbReference type="FunFam" id="3.40.50.2000:FF:000051">
    <property type="entry name" value="Glycosyltransferase"/>
    <property type="match status" value="1"/>
</dbReference>
<dbReference type="Gramene" id="KCW56802">
    <property type="protein sequence ID" value="KCW56802"/>
    <property type="gene ID" value="EUGRSUZ_I02470"/>
</dbReference>
<dbReference type="OrthoDB" id="5835829at2759"/>
<dbReference type="SUPFAM" id="SSF53756">
    <property type="entry name" value="UDP-Glycosyltransferase/glycogen phosphorylase"/>
    <property type="match status" value="1"/>
</dbReference>
<evidence type="ECO:0000313" key="6">
    <source>
        <dbReference type="EMBL" id="KCW56802.1"/>
    </source>
</evidence>
<dbReference type="InterPro" id="IPR035595">
    <property type="entry name" value="UDP_glycos_trans_CS"/>
</dbReference>
<evidence type="ECO:0000256" key="2">
    <source>
        <dbReference type="ARBA" id="ARBA00022676"/>
    </source>
</evidence>
<dbReference type="AlphaFoldDB" id="A0A059AS58"/>
<evidence type="ECO:0000256" key="1">
    <source>
        <dbReference type="ARBA" id="ARBA00009995"/>
    </source>
</evidence>
<proteinExistence type="inferred from homology"/>
<protein>
    <recommendedName>
        <fullName evidence="5">Glycosyltransferase</fullName>
        <ecNumber evidence="5">2.4.1.-</ecNumber>
    </recommendedName>
</protein>
<dbReference type="eggNOG" id="KOG1192">
    <property type="taxonomic scope" value="Eukaryota"/>
</dbReference>
<reference evidence="6" key="1">
    <citation type="submission" date="2013-07" db="EMBL/GenBank/DDBJ databases">
        <title>The genome of Eucalyptus grandis.</title>
        <authorList>
            <person name="Schmutz J."/>
            <person name="Hayes R."/>
            <person name="Myburg A."/>
            <person name="Tuskan G."/>
            <person name="Grattapaglia D."/>
            <person name="Rokhsar D.S."/>
        </authorList>
    </citation>
    <scope>NUCLEOTIDE SEQUENCE</scope>
    <source>
        <tissue evidence="6">Leaf extractions</tissue>
    </source>
</reference>
<dbReference type="STRING" id="71139.A0A059AS58"/>
<evidence type="ECO:0000256" key="5">
    <source>
        <dbReference type="RuleBase" id="RU362057"/>
    </source>
</evidence>
<keyword evidence="2 4" id="KW-0328">Glycosyltransferase</keyword>
<name>A0A059AS58_EUCGR</name>
<dbReference type="Gene3D" id="3.40.50.2000">
    <property type="entry name" value="Glycogen Phosphorylase B"/>
    <property type="match status" value="2"/>
</dbReference>
<dbReference type="GO" id="GO:0047209">
    <property type="term" value="F:coniferyl-alcohol glucosyltransferase activity"/>
    <property type="evidence" value="ECO:0000318"/>
    <property type="project" value="GO_Central"/>
</dbReference>
<gene>
    <name evidence="6" type="ORF">EUGRSUZ_I02470</name>
</gene>
<dbReference type="PROSITE" id="PS00375">
    <property type="entry name" value="UDPGT"/>
    <property type="match status" value="1"/>
</dbReference>
<dbReference type="OMA" id="NIAAMIQ"/>
<dbReference type="KEGG" id="egr:104419770"/>
<dbReference type="PANTHER" id="PTHR48046">
    <property type="entry name" value="UDP-GLYCOSYLTRANSFERASE 72E1"/>
    <property type="match status" value="1"/>
</dbReference>
<dbReference type="Pfam" id="PF00201">
    <property type="entry name" value="UDPGT"/>
    <property type="match status" value="1"/>
</dbReference>
<comment type="similarity">
    <text evidence="1 4">Belongs to the UDP-glycosyltransferase family.</text>
</comment>
<organism evidence="6">
    <name type="scientific">Eucalyptus grandis</name>
    <name type="common">Flooded gum</name>
    <dbReference type="NCBI Taxonomy" id="71139"/>
    <lineage>
        <taxon>Eukaryota</taxon>
        <taxon>Viridiplantae</taxon>
        <taxon>Streptophyta</taxon>
        <taxon>Embryophyta</taxon>
        <taxon>Tracheophyta</taxon>
        <taxon>Spermatophyta</taxon>
        <taxon>Magnoliopsida</taxon>
        <taxon>eudicotyledons</taxon>
        <taxon>Gunneridae</taxon>
        <taxon>Pentapetalae</taxon>
        <taxon>rosids</taxon>
        <taxon>malvids</taxon>
        <taxon>Myrtales</taxon>
        <taxon>Myrtaceae</taxon>
        <taxon>Myrtoideae</taxon>
        <taxon>Eucalypteae</taxon>
        <taxon>Eucalyptus</taxon>
    </lineage>
</organism>
<dbReference type="InterPro" id="IPR002213">
    <property type="entry name" value="UDP_glucos_trans"/>
</dbReference>
<dbReference type="EMBL" id="KK198761">
    <property type="protein sequence ID" value="KCW56802.1"/>
    <property type="molecule type" value="Genomic_DNA"/>
</dbReference>
<accession>A0A059AS58</accession>
<dbReference type="InParanoid" id="A0A059AS58"/>
<evidence type="ECO:0000256" key="3">
    <source>
        <dbReference type="ARBA" id="ARBA00022679"/>
    </source>
</evidence>
<dbReference type="EC" id="2.4.1.-" evidence="5"/>
<evidence type="ECO:0000256" key="4">
    <source>
        <dbReference type="RuleBase" id="RU003718"/>
    </source>
</evidence>
<dbReference type="CDD" id="cd03784">
    <property type="entry name" value="GT1_Gtf-like"/>
    <property type="match status" value="1"/>
</dbReference>